<dbReference type="InterPro" id="IPR001452">
    <property type="entry name" value="SH3_domain"/>
</dbReference>
<feature type="compositionally biased region" description="Low complexity" evidence="8">
    <location>
        <begin position="1990"/>
        <end position="2000"/>
    </location>
</feature>
<dbReference type="Pfam" id="PF16172">
    <property type="entry name" value="DOCK_N"/>
    <property type="match status" value="1"/>
</dbReference>
<feature type="region of interest" description="Disordered" evidence="8">
    <location>
        <begin position="402"/>
        <end position="475"/>
    </location>
</feature>
<evidence type="ECO:0000256" key="4">
    <source>
        <dbReference type="ARBA" id="ARBA00022553"/>
    </source>
</evidence>
<evidence type="ECO:0000256" key="8">
    <source>
        <dbReference type="SAM" id="MobiDB-lite"/>
    </source>
</evidence>
<dbReference type="Pfam" id="PF06920">
    <property type="entry name" value="DHR-2_Lobe_A"/>
    <property type="match status" value="1"/>
</dbReference>
<dbReference type="InterPro" id="IPR013951">
    <property type="entry name" value="Rxt3"/>
</dbReference>
<keyword evidence="5" id="KW-0344">Guanine-nucleotide releasing factor</keyword>
<dbReference type="InterPro" id="IPR027357">
    <property type="entry name" value="DOCKER_dom"/>
</dbReference>
<evidence type="ECO:0000256" key="3">
    <source>
        <dbReference type="ARBA" id="ARBA00022490"/>
    </source>
</evidence>
<dbReference type="Gene3D" id="2.30.30.40">
    <property type="entry name" value="SH3 Domains"/>
    <property type="match status" value="1"/>
</dbReference>
<feature type="compositionally biased region" description="Polar residues" evidence="8">
    <location>
        <begin position="2135"/>
        <end position="2152"/>
    </location>
</feature>
<feature type="domain" description="SH3" evidence="9">
    <location>
        <begin position="7"/>
        <end position="88"/>
    </location>
</feature>
<dbReference type="SMART" id="SM00326">
    <property type="entry name" value="SH3"/>
    <property type="match status" value="1"/>
</dbReference>
<reference evidence="11 12" key="1">
    <citation type="journal article" date="2016" name="Sci. Rep.">
        <title>Peltaster fructicola genome reveals evolution from an invasive phytopathogen to an ectophytic parasite.</title>
        <authorList>
            <person name="Xu C."/>
            <person name="Chen H."/>
            <person name="Gleason M.L."/>
            <person name="Xu J.R."/>
            <person name="Liu H."/>
            <person name="Zhang R."/>
            <person name="Sun G."/>
        </authorList>
    </citation>
    <scope>NUCLEOTIDE SEQUENCE [LARGE SCALE GENOMIC DNA]</scope>
    <source>
        <strain evidence="11 12">LNHT1506</strain>
    </source>
</reference>
<feature type="domain" description="DOCKER" evidence="10">
    <location>
        <begin position="1394"/>
        <end position="1812"/>
    </location>
</feature>
<evidence type="ECO:0000256" key="1">
    <source>
        <dbReference type="ARBA" id="ARBA00004496"/>
    </source>
</evidence>
<dbReference type="OrthoDB" id="18896at2759"/>
<evidence type="ECO:0000313" key="11">
    <source>
        <dbReference type="EMBL" id="QIW97944.1"/>
    </source>
</evidence>
<dbReference type="InterPro" id="IPR026791">
    <property type="entry name" value="DOCK"/>
</dbReference>
<evidence type="ECO:0000256" key="2">
    <source>
        <dbReference type="ARBA" id="ARBA00022443"/>
    </source>
</evidence>
<keyword evidence="3" id="KW-0963">Cytoplasm</keyword>
<accession>A0A6H0XTH3</accession>
<name>A0A6H0XTH3_9PEZI</name>
<evidence type="ECO:0000256" key="5">
    <source>
        <dbReference type="ARBA" id="ARBA00022658"/>
    </source>
</evidence>
<evidence type="ECO:0000256" key="6">
    <source>
        <dbReference type="PROSITE-ProRule" id="PRU00192"/>
    </source>
</evidence>
<evidence type="ECO:0000259" key="10">
    <source>
        <dbReference type="PROSITE" id="PS51651"/>
    </source>
</evidence>
<dbReference type="GO" id="GO:0031267">
    <property type="term" value="F:small GTPase binding"/>
    <property type="evidence" value="ECO:0007669"/>
    <property type="project" value="TreeGrafter"/>
</dbReference>
<feature type="compositionally biased region" description="Basic and acidic residues" evidence="8">
    <location>
        <begin position="1894"/>
        <end position="1903"/>
    </location>
</feature>
<feature type="region of interest" description="Disordered" evidence="8">
    <location>
        <begin position="1968"/>
        <end position="2191"/>
    </location>
</feature>
<dbReference type="InterPro" id="IPR043161">
    <property type="entry name" value="DOCK_C_lobe_A"/>
</dbReference>
<dbReference type="Gene3D" id="1.20.1270.350">
    <property type="entry name" value="Dedicator of cytokinesis N-terminal subdomain"/>
    <property type="match status" value="1"/>
</dbReference>
<feature type="compositionally biased region" description="Polar residues" evidence="8">
    <location>
        <begin position="2103"/>
        <end position="2112"/>
    </location>
</feature>
<dbReference type="Pfam" id="PF08642">
    <property type="entry name" value="Rxt3"/>
    <property type="match status" value="1"/>
</dbReference>
<dbReference type="InterPro" id="IPR027007">
    <property type="entry name" value="C2_DOCK-type_domain"/>
</dbReference>
<evidence type="ECO:0008006" key="13">
    <source>
        <dbReference type="Google" id="ProtNLM"/>
    </source>
</evidence>
<keyword evidence="12" id="KW-1185">Reference proteome</keyword>
<dbReference type="PANTHER" id="PTHR45653:SF10">
    <property type="entry name" value="MYOBLAST CITY, ISOFORM B"/>
    <property type="match status" value="1"/>
</dbReference>
<feature type="compositionally biased region" description="Basic and acidic residues" evidence="8">
    <location>
        <begin position="2401"/>
        <end position="2412"/>
    </location>
</feature>
<dbReference type="InterPro" id="IPR056372">
    <property type="entry name" value="TPR_DOCK"/>
</dbReference>
<feature type="compositionally biased region" description="Polar residues" evidence="8">
    <location>
        <begin position="420"/>
        <end position="429"/>
    </location>
</feature>
<feature type="region of interest" description="Disordered" evidence="8">
    <location>
        <begin position="2345"/>
        <end position="2454"/>
    </location>
</feature>
<comment type="subcellular location">
    <subcellularLocation>
        <location evidence="1">Cytoplasm</location>
    </subcellularLocation>
</comment>
<dbReference type="Gene3D" id="2.60.40.150">
    <property type="entry name" value="C2 domain"/>
    <property type="match status" value="2"/>
</dbReference>
<feature type="region of interest" description="Disordered" evidence="8">
    <location>
        <begin position="2471"/>
        <end position="2494"/>
    </location>
</feature>
<dbReference type="InterPro" id="IPR036028">
    <property type="entry name" value="SH3-like_dom_sf"/>
</dbReference>
<sequence>MPWAPLPTLAFAICVHPFRATESEDLPLEVGDHIYIIEQGGGHGDWYRGYLVAPPSLLAGLTSDRGQQLEHRVFSGIFPRNCVEIRELMGDNKDSGSGTQPGSPVGQGDGTEVEQALERRKSQKAHARRLSRALNRKRSQRSMKGRSTPRAPTVHDPMPRDPNAPKPIAPVPLLRVGDETGVSAEEPLVDEIASCLREWHDARLHELLLSGKYSRLGKLADLIKRVDDRRKQLLHDVMTVKELGTLREDVVWDLVAGNKMLSDEVVVRSAQEKGRILTADDSVIEMTKLQANMSILDRPPQAPVDLNMLYHVYVDVRNLVIDSQTPATLQMFICSKEPGNKPRALTENFSITTPSDYDHKSPADAHKSFFINLSATDVGFGSETTSVYVVFKLLRDEPVRQATPAASLTPPQANGAAETASDSPQARTSLRTRRSVFGSQRRKQSLDRQSERPNTAQSQVSEATHTSATESAPVENRTVKRIVAMAAVELGSIIRQSGREMHQKVLMWTPSIGAEAPTTQGEGWEEVVRELLRSPTGGFAKVPIVKRFELFATAFATHDLDALIRSTPTLLQDVHSTRKIGFSGAPTEKRSDIYLTLTEPIIPGRNAVLSHSKYGSVPISSRTQTSLANLQLTLEVRRADGERLEECIFTSSNNAGHTAWRTTAVERGEGWNQIIRLAIPPEDVQAFVRDGDHQVALYVYDEYSSSMINGKGAYLALPPWHKKHDAGQANAAHLSVSTYLCSTEYSQDPNLLGLLNWRQYHGARLTELLERFALVPDIEIVKLLPDVFNKLFQILDEYTGNDVYEGLVFSCFVTVFSITRDRRFGLTDVIEQFATTRHRWQNASGSLIRAYQQLVSSPLDPDSSRRLRAALKVGDQMLKLIIETRKHVLSNGTEVNGFKDDERPMFIEDLQRLFITLMALMRNPLPVLLGTQTLVIQHFHSWLPELASIMTPIEVLEIATDLMDACAHAQGKLILHRLVLLINYSRLGIFKHAEVRQPLVANTYRWLAPYWGAAVPSEQWRNQVRLCCSVVATQMAELGEETCQYVPKLVESYEIIQKLERPSKRTFSMLFPVTYPFVEKKTPDAISVDESLLEISALLSAALTTKTGLYFDASVVDIPGVLMQALNCVRSILACEAFPSSWLSLHVSHHKFATLALSRIEEVLVSSLPDIYAPDASEAFEFDTPLWRAYFGCLFAAVSSSALAMESFPEQKRRAIWKIAGDVREFGAKLLKHSWEAIGWEMDDEHRKLHGFDRMGGYQVQFVPELVAPIVELCLSMHASLRAVATEVLRSMIVSSWEIDQDLDIIQTAMIDCLDKLCRSKAVSEAVLQKSFINEMLTRFEPIKATSEDDLYRAVVAMFTRIEELLGLLGIVHAGGALNEATRIMDTLRLMEFLRGVQSNDAYIRYVHQLADLQAKAGNHTEAGLALKLHADQYSWDHATAVEAMSDPNLPAQKVYERKEALYLEILQQFERGQAWHEALAIYKELSNHYETNVFDYHKLARTQRAMAGIHERISKGERYNPRYFRVVYRGLGFPLSLRDKQFIFQGQPDDRLARFEDRMQQLHPAAKILRIGAEPDMEGQYLQIYAVSTHRDLGHTIYQRVKVSQNVRDHCLLSNPDKFSTTSRQPMQDVPVIDQTVEKVIYTTAQTFPTILRRVEIIETEAITLSPIEAAVERTTRKTQELVTLEKRVSSGEDSAMDQLSEALLLSVDPNSDSSVSRYRVLLPSTVQTDTASAEVDPEALDLNAEEPSLDPMQQALKVSLLDHALVIRRCLSLYNKTAWLATRAELIPRFEASFAAELEELYPGQAGNFDLTVVPSNNDIDRESQNGQQASEGADQNGAETTTPSDDKRRGRRRSLSFLKRGSSKSSLRGNKDEGGQERDSSRARSSIFHGDSYHYHDRKPFPPRSSISKDGQMNGAREWHGVQQGIPPPAPLSASSNIPPPNFFVAPQPPASNVVHSAMPLPYDPSRRRSIGAAASPPQFAAGPAESPSMPSFAPRSMMPPSPSQPLPSAAHGAHGPPTTSPFAGIRDLASLNSGRRSGAGMSISSILGGAVDEPKSTQKSMQPPSPGRARASSMREYSNGYRERSPLRRDQGIFGQRSADGSATSEQPAHSFRAFPPQNGYGANGNLPGRPSSQPSEQRPLNLVSETSNRSDEGQINMFRSFASTADSYGKERPGETIPATQHIDRSAFSSPGAIKELRDVFSPAYPSKQFATPMREDQAPLFRPAYPQPMMSAHEPVEAIRGETERATPQPYPLYRNGYFERPLTYEEHQRLEGARELQRKDSDPRSIFNISPELRRRGRDSPLPQAVHGAQPRHIGPGGDHPSIKSEFGRMFSGLGGGFGSATPVAGQSMNGNGTPSRIVSPTRPGEAVDYGRSFDDEGPRSASVRPSRKSGGRRSREDEIERYDGRMTPSLSQRGNKRAKTGHPHHHHHHHHNTVHHHHHDGPEQPGYGMIRFPSTPLVSTLKHHHHHSTHAHPTHHHHHQLAHSSMPPLRKPEITVRSDAVVEAVAKKPRKHLGSMPYNVHTSDPAINGPHLHYSTSPELIPKFEGKENCTYTVRVPRWYITRTAAEIKAGELSRLEEICRERRVWGSDIYTDDSDVIAAAVHSGWIRGDFGYSNDDISALDEETQHEPANLSLSTKPAQPLDIPAGYDMHVTLLILPPLEEYASTHRHHIWSRDWKGAELHDGMSYMIFKLDFVDEGAANRGVSRDASNRKARIAVEERKRREAAAALLMLPGI</sequence>
<feature type="region of interest" description="Disordered" evidence="8">
    <location>
        <begin position="2276"/>
        <end position="2327"/>
    </location>
</feature>
<protein>
    <recommendedName>
        <fullName evidence="13">Dedicator of cytokinesis protein 1</fullName>
    </recommendedName>
</protein>
<feature type="compositionally biased region" description="Polar residues" evidence="8">
    <location>
        <begin position="452"/>
        <end position="470"/>
    </location>
</feature>
<comment type="similarity">
    <text evidence="7">Belongs to the DOCK family.</text>
</comment>
<dbReference type="InterPro" id="IPR046769">
    <property type="entry name" value="DOCKER_Lobe_A"/>
</dbReference>
<dbReference type="SUPFAM" id="SSF69848">
    <property type="entry name" value="LCCL domain"/>
    <property type="match status" value="1"/>
</dbReference>
<evidence type="ECO:0000313" key="12">
    <source>
        <dbReference type="Proteomes" id="UP000503462"/>
    </source>
</evidence>
<dbReference type="CDD" id="cd08679">
    <property type="entry name" value="C2_DOCK180_related"/>
    <property type="match status" value="1"/>
</dbReference>
<dbReference type="EMBL" id="CP051140">
    <property type="protein sequence ID" value="QIW97944.1"/>
    <property type="molecule type" value="Genomic_DNA"/>
</dbReference>
<dbReference type="InterPro" id="IPR036609">
    <property type="entry name" value="LCCL_sf"/>
</dbReference>
<evidence type="ECO:0000259" key="9">
    <source>
        <dbReference type="PROSITE" id="PS50002"/>
    </source>
</evidence>
<dbReference type="Gene3D" id="1.25.40.410">
    <property type="match status" value="1"/>
</dbReference>
<dbReference type="CDD" id="cd00174">
    <property type="entry name" value="SH3"/>
    <property type="match status" value="1"/>
</dbReference>
<dbReference type="PANTHER" id="PTHR45653">
    <property type="entry name" value="DEDICATOR OF CYTOKINESIS"/>
    <property type="match status" value="1"/>
</dbReference>
<feature type="compositionally biased region" description="Basic and acidic residues" evidence="8">
    <location>
        <begin position="2085"/>
        <end position="2095"/>
    </location>
</feature>
<feature type="compositionally biased region" description="Basic and acidic residues" evidence="8">
    <location>
        <begin position="2276"/>
        <end position="2290"/>
    </location>
</feature>
<dbReference type="InterPro" id="IPR043162">
    <property type="entry name" value="DOCK_C_lobe_C"/>
</dbReference>
<dbReference type="Pfam" id="PF14429">
    <property type="entry name" value="DOCK-C2"/>
    <property type="match status" value="1"/>
</dbReference>
<feature type="region of interest" description="Disordered" evidence="8">
    <location>
        <begin position="1814"/>
        <end position="1916"/>
    </location>
</feature>
<dbReference type="GO" id="GO:0005886">
    <property type="term" value="C:plasma membrane"/>
    <property type="evidence" value="ECO:0007669"/>
    <property type="project" value="TreeGrafter"/>
</dbReference>
<organism evidence="11 12">
    <name type="scientific">Peltaster fructicola</name>
    <dbReference type="NCBI Taxonomy" id="286661"/>
    <lineage>
        <taxon>Eukaryota</taxon>
        <taxon>Fungi</taxon>
        <taxon>Dikarya</taxon>
        <taxon>Ascomycota</taxon>
        <taxon>Pezizomycotina</taxon>
        <taxon>Dothideomycetes</taxon>
        <taxon>Dothideomycetes incertae sedis</taxon>
        <taxon>Peltaster</taxon>
    </lineage>
</organism>
<dbReference type="PROSITE" id="PS51651">
    <property type="entry name" value="DOCKER"/>
    <property type="match status" value="1"/>
</dbReference>
<dbReference type="GO" id="GO:0005737">
    <property type="term" value="C:cytoplasm"/>
    <property type="evidence" value="ECO:0007669"/>
    <property type="project" value="UniProtKB-SubCell"/>
</dbReference>
<gene>
    <name evidence="11" type="ORF">AMS68_003462</name>
</gene>
<dbReference type="SUPFAM" id="SSF50044">
    <property type="entry name" value="SH3-domain"/>
    <property type="match status" value="1"/>
</dbReference>
<keyword evidence="4" id="KW-0597">Phosphoprotein</keyword>
<dbReference type="InterPro" id="IPR032376">
    <property type="entry name" value="DOCK_N"/>
</dbReference>
<dbReference type="GO" id="GO:0007264">
    <property type="term" value="P:small GTPase-mediated signal transduction"/>
    <property type="evidence" value="ECO:0007669"/>
    <property type="project" value="InterPro"/>
</dbReference>
<dbReference type="GO" id="GO:0005085">
    <property type="term" value="F:guanyl-nucleotide exchange factor activity"/>
    <property type="evidence" value="ECO:0007669"/>
    <property type="project" value="UniProtKB-KW"/>
</dbReference>
<feature type="compositionally biased region" description="Basic residues" evidence="8">
    <location>
        <begin position="121"/>
        <end position="144"/>
    </location>
</feature>
<feature type="region of interest" description="Disordered" evidence="8">
    <location>
        <begin position="90"/>
        <end position="168"/>
    </location>
</feature>
<feature type="compositionally biased region" description="Polar residues" evidence="8">
    <location>
        <begin position="2352"/>
        <end position="2366"/>
    </location>
</feature>
<dbReference type="Gene3D" id="1.20.58.740">
    <property type="match status" value="1"/>
</dbReference>
<proteinExistence type="inferred from homology"/>
<dbReference type="InterPro" id="IPR042455">
    <property type="entry name" value="DOCK_N_sub1"/>
</dbReference>
<dbReference type="PROSITE" id="PS50002">
    <property type="entry name" value="SH3"/>
    <property type="match status" value="1"/>
</dbReference>
<feature type="compositionally biased region" description="Basic residues" evidence="8">
    <location>
        <begin position="2422"/>
        <end position="2447"/>
    </location>
</feature>
<feature type="compositionally biased region" description="Basic and acidic residues" evidence="8">
    <location>
        <begin position="1872"/>
        <end position="1885"/>
    </location>
</feature>
<dbReference type="InterPro" id="IPR035892">
    <property type="entry name" value="C2_domain_sf"/>
</dbReference>
<dbReference type="CDD" id="cd11684">
    <property type="entry name" value="DHR2_DOCK"/>
    <property type="match status" value="1"/>
</dbReference>
<dbReference type="Pfam" id="PF23554">
    <property type="entry name" value="TPR_DOCK"/>
    <property type="match status" value="1"/>
</dbReference>
<dbReference type="Proteomes" id="UP000503462">
    <property type="component" value="Chromosome 2"/>
</dbReference>
<keyword evidence="2 6" id="KW-0728">SH3 domain</keyword>
<dbReference type="Gene3D" id="2.170.130.20">
    <property type="entry name" value="LCCL-like domain"/>
    <property type="match status" value="1"/>
</dbReference>
<evidence type="ECO:0000256" key="7">
    <source>
        <dbReference type="PROSITE-ProRule" id="PRU00984"/>
    </source>
</evidence>
<feature type="compositionally biased region" description="Basic residues" evidence="8">
    <location>
        <begin position="2471"/>
        <end position="2489"/>
    </location>
</feature>